<proteinExistence type="predicted"/>
<dbReference type="Proteomes" id="UP000233535">
    <property type="component" value="Unassembled WGS sequence"/>
</dbReference>
<dbReference type="GO" id="GO:0015153">
    <property type="term" value="F:rhamnose transmembrane transporter activity"/>
    <property type="evidence" value="ECO:0007669"/>
    <property type="project" value="InterPro"/>
</dbReference>
<evidence type="ECO:0000256" key="1">
    <source>
        <dbReference type="ARBA" id="ARBA00022448"/>
    </source>
</evidence>
<feature type="transmembrane region" description="Helical" evidence="9">
    <location>
        <begin position="219"/>
        <end position="239"/>
    </location>
</feature>
<feature type="transmembrane region" description="Helical" evidence="9">
    <location>
        <begin position="179"/>
        <end position="199"/>
    </location>
</feature>
<organism evidence="10 11">
    <name type="scientific">Labilibaculum filiforme</name>
    <dbReference type="NCBI Taxonomy" id="1940526"/>
    <lineage>
        <taxon>Bacteria</taxon>
        <taxon>Pseudomonadati</taxon>
        <taxon>Bacteroidota</taxon>
        <taxon>Bacteroidia</taxon>
        <taxon>Marinilabiliales</taxon>
        <taxon>Marinifilaceae</taxon>
        <taxon>Labilibaculum</taxon>
    </lineage>
</organism>
<evidence type="ECO:0000256" key="2">
    <source>
        <dbReference type="ARBA" id="ARBA00022475"/>
    </source>
</evidence>
<dbReference type="AlphaFoldDB" id="A0A2N3HUI1"/>
<feature type="transmembrane region" description="Helical" evidence="9">
    <location>
        <begin position="325"/>
        <end position="347"/>
    </location>
</feature>
<dbReference type="GO" id="GO:0016020">
    <property type="term" value="C:membrane"/>
    <property type="evidence" value="ECO:0007669"/>
    <property type="project" value="InterPro"/>
</dbReference>
<keyword evidence="2" id="KW-1003">Cell membrane</keyword>
<evidence type="ECO:0008006" key="12">
    <source>
        <dbReference type="Google" id="ProtNLM"/>
    </source>
</evidence>
<comment type="caution">
    <text evidence="10">The sequence shown here is derived from an EMBL/GenBank/DDBJ whole genome shotgun (WGS) entry which is preliminary data.</text>
</comment>
<keyword evidence="7 9" id="KW-1133">Transmembrane helix</keyword>
<evidence type="ECO:0000256" key="4">
    <source>
        <dbReference type="ARBA" id="ARBA00022597"/>
    </source>
</evidence>
<feature type="transmembrane region" description="Helical" evidence="9">
    <location>
        <begin position="74"/>
        <end position="95"/>
    </location>
</feature>
<reference evidence="10 11" key="1">
    <citation type="journal article" date="2017" name="Front. Microbiol.">
        <title>Labilibaculum manganireducens gen. nov., sp. nov. and Labilibaculum filiforme sp. nov., Novel Bacteroidetes Isolated from Subsurface Sediments of the Baltic Sea.</title>
        <authorList>
            <person name="Vandieken V."/>
            <person name="Marshall I.P."/>
            <person name="Niemann H."/>
            <person name="Engelen B."/>
            <person name="Cypionka H."/>
        </authorList>
    </citation>
    <scope>NUCLEOTIDE SEQUENCE [LARGE SCALE GENOMIC DNA]</scope>
    <source>
        <strain evidence="10 11">59.16B</strain>
    </source>
</reference>
<keyword evidence="4" id="KW-0762">Sugar transport</keyword>
<name>A0A2N3HUI1_9BACT</name>
<feature type="transmembrane region" description="Helical" evidence="9">
    <location>
        <begin position="293"/>
        <end position="313"/>
    </location>
</feature>
<evidence type="ECO:0000256" key="8">
    <source>
        <dbReference type="ARBA" id="ARBA00023136"/>
    </source>
</evidence>
<dbReference type="Pfam" id="PF06379">
    <property type="entry name" value="RhaT"/>
    <property type="match status" value="1"/>
</dbReference>
<keyword evidence="6" id="KW-0769">Symport</keyword>
<accession>A0A2N3HUI1</accession>
<dbReference type="EMBL" id="MVDD01000012">
    <property type="protein sequence ID" value="PKQ61726.1"/>
    <property type="molecule type" value="Genomic_DNA"/>
</dbReference>
<dbReference type="GO" id="GO:0015293">
    <property type="term" value="F:symporter activity"/>
    <property type="evidence" value="ECO:0007669"/>
    <property type="project" value="UniProtKB-KW"/>
</dbReference>
<protein>
    <recommendedName>
        <fullName evidence="12">Rhamnose:proton symporter</fullName>
    </recommendedName>
</protein>
<evidence type="ECO:0000256" key="6">
    <source>
        <dbReference type="ARBA" id="ARBA00022847"/>
    </source>
</evidence>
<evidence type="ECO:0000256" key="9">
    <source>
        <dbReference type="SAM" id="Phobius"/>
    </source>
</evidence>
<keyword evidence="5 9" id="KW-0812">Transmembrane</keyword>
<dbReference type="OrthoDB" id="9790043at2"/>
<feature type="transmembrane region" description="Helical" evidence="9">
    <location>
        <begin position="260"/>
        <end position="281"/>
    </location>
</feature>
<feature type="transmembrane region" description="Helical" evidence="9">
    <location>
        <begin position="134"/>
        <end position="158"/>
    </location>
</feature>
<feature type="transmembrane region" description="Helical" evidence="9">
    <location>
        <begin position="37"/>
        <end position="59"/>
    </location>
</feature>
<dbReference type="InterPro" id="IPR004673">
    <property type="entry name" value="L-rhamnose-proton_sym_RhaT"/>
</dbReference>
<feature type="transmembrane region" description="Helical" evidence="9">
    <location>
        <begin position="102"/>
        <end position="122"/>
    </location>
</feature>
<evidence type="ECO:0000256" key="5">
    <source>
        <dbReference type="ARBA" id="ARBA00022692"/>
    </source>
</evidence>
<dbReference type="RefSeq" id="WP_101262265.1">
    <property type="nucleotide sequence ID" value="NZ_MVDD01000012.1"/>
</dbReference>
<gene>
    <name evidence="10" type="ORF">BZG02_14990</name>
</gene>
<keyword evidence="8 9" id="KW-0472">Membrane</keyword>
<evidence type="ECO:0000256" key="7">
    <source>
        <dbReference type="ARBA" id="ARBA00022989"/>
    </source>
</evidence>
<keyword evidence="11" id="KW-1185">Reference proteome</keyword>
<evidence type="ECO:0000313" key="11">
    <source>
        <dbReference type="Proteomes" id="UP000233535"/>
    </source>
</evidence>
<keyword evidence="1" id="KW-0813">Transport</keyword>
<evidence type="ECO:0000313" key="10">
    <source>
        <dbReference type="EMBL" id="PKQ61726.1"/>
    </source>
</evidence>
<evidence type="ECO:0000256" key="3">
    <source>
        <dbReference type="ARBA" id="ARBA00022519"/>
    </source>
</evidence>
<sequence length="356" mass="38832">MITPNPVFGTGLHAIGGISAASCYMPFEKVKQWSWGIFWIVQSLFAWLIMPLIIGYLTIPDLFTVLSKAPASVFWPALLLGAVYGFGGLSFGYAIRSIGYSLTYTISIGISAVLGTIIPLILKGQLIEQFTKVGGGIVLFGMIASIIGVALCGRAGFLKEKFLSSKTEEKGKKFQMKKGLILTLIAGSLSAIWGVSLEIGQPISDIAAEYGAGHFEGNAKLIVSSLGCLLTNLIWFGIVTFKDGSIKTLFSTKETGTKRYISNFSLSALAGSLWYLQFFFYGLGHVRMGSFQFASWVLHMSMLIFFSYIIGVLMKEWKAVNRKTYIMLITALLVLVISFVIMTYGSYVGELANGIH</sequence>
<keyword evidence="3" id="KW-0997">Cell inner membrane</keyword>